<feature type="transmembrane region" description="Helical" evidence="1">
    <location>
        <begin position="413"/>
        <end position="431"/>
    </location>
</feature>
<keyword evidence="1" id="KW-0812">Transmembrane</keyword>
<dbReference type="RefSeq" id="WP_096577013.1">
    <property type="nucleotide sequence ID" value="NZ_CAWNJS010000001.1"/>
</dbReference>
<evidence type="ECO:0000256" key="1">
    <source>
        <dbReference type="SAM" id="Phobius"/>
    </source>
</evidence>
<dbReference type="AlphaFoldDB" id="A0A1Z4N0F7"/>
<gene>
    <name evidence="2" type="ORF">NIES37_30900</name>
</gene>
<evidence type="ECO:0000313" key="2">
    <source>
        <dbReference type="EMBL" id="BAY99111.1"/>
    </source>
</evidence>
<proteinExistence type="predicted"/>
<organism evidence="2 3">
    <name type="scientific">Tolypothrix tenuis PCC 7101</name>
    <dbReference type="NCBI Taxonomy" id="231146"/>
    <lineage>
        <taxon>Bacteria</taxon>
        <taxon>Bacillati</taxon>
        <taxon>Cyanobacteriota</taxon>
        <taxon>Cyanophyceae</taxon>
        <taxon>Nostocales</taxon>
        <taxon>Tolypothrichaceae</taxon>
        <taxon>Tolypothrix</taxon>
    </lineage>
</organism>
<feature type="transmembrane region" description="Helical" evidence="1">
    <location>
        <begin position="548"/>
        <end position="570"/>
    </location>
</feature>
<feature type="transmembrane region" description="Helical" evidence="1">
    <location>
        <begin position="368"/>
        <end position="386"/>
    </location>
</feature>
<reference evidence="2 3" key="1">
    <citation type="submission" date="2017-06" db="EMBL/GenBank/DDBJ databases">
        <title>Genome sequencing of cyanobaciteial culture collection at National Institute for Environmental Studies (NIES).</title>
        <authorList>
            <person name="Hirose Y."/>
            <person name="Shimura Y."/>
            <person name="Fujisawa T."/>
            <person name="Nakamura Y."/>
            <person name="Kawachi M."/>
        </authorList>
    </citation>
    <scope>NUCLEOTIDE SEQUENCE [LARGE SCALE GENOMIC DNA]</scope>
    <source>
        <strain evidence="2 3">NIES-37</strain>
    </source>
</reference>
<sequence>MMLKWLDKIGDWNPQLLRELKGRLKPVNILIALAISLVTQLGTYIYQISELPSKTYAMSGIYCNLADGYQQNRTFLNQSLEQVNSKINSYSGSLNSDLLAKIPDLKLEQKSLKQQIDNLDKILYQSSCPAEQINMQMWWQDHWKYIFMTLSVMFIFTLLVAGTYLLINNLGQEERRGTLNFLRLSPQSETSILTGKMLGVPILVYLIVLAAIPLHLLSGIAAQIPFTSILAFYIVLAASCVFFYSNALLFGLISRWFSGFQPWLGSGLVLLFVCVTLQTLFYSADFRNLLAWLSLLNPASMLGYLTPRYQEPAIQEIQFFYLPLGKNLIGLLALHLFNYGVGIYWAWEGMKRRFRNPDGAILNKVQSYLLVTSYQVIFWGFTLQYSDNYCPDYRGSQSIPCYYDLNYQIGQNWGLIAFFNIMLLLSLLVILSPHRQTIQDWARYRHEKVANFQGFWRKFALTDWLVDEKSPALLAMLINLAIATTPLLVWIVLAPMLNTHHNNAINWVNEIGRLKAILAVAFFISLMMIYATLAQLMLMMKTSNRSMWAVGTIVAAVFLPPLFLGILNIKPAAYPVAWLFSTFPWAGLEYAATSTVFKAFIAELTVLILLNIKLAKQMKLAGESATKALLAKR</sequence>
<accession>A0A1Z4N0F7</accession>
<feature type="transmembrane region" description="Helical" evidence="1">
    <location>
        <begin position="229"/>
        <end position="257"/>
    </location>
</feature>
<dbReference type="KEGG" id="ttq:NIES37_30900"/>
<feature type="transmembrane region" description="Helical" evidence="1">
    <location>
        <begin position="327"/>
        <end position="347"/>
    </location>
</feature>
<keyword evidence="1" id="KW-0472">Membrane</keyword>
<feature type="transmembrane region" description="Helical" evidence="1">
    <location>
        <begin position="198"/>
        <end position="217"/>
    </location>
</feature>
<feature type="transmembrane region" description="Helical" evidence="1">
    <location>
        <begin position="516"/>
        <end position="536"/>
    </location>
</feature>
<feature type="transmembrane region" description="Helical" evidence="1">
    <location>
        <begin position="473"/>
        <end position="496"/>
    </location>
</feature>
<dbReference type="EMBL" id="AP018248">
    <property type="protein sequence ID" value="BAY99111.1"/>
    <property type="molecule type" value="Genomic_DNA"/>
</dbReference>
<name>A0A1Z4N0F7_9CYAN</name>
<feature type="transmembrane region" description="Helical" evidence="1">
    <location>
        <begin position="27"/>
        <end position="46"/>
    </location>
</feature>
<evidence type="ECO:0000313" key="3">
    <source>
        <dbReference type="Proteomes" id="UP000218785"/>
    </source>
</evidence>
<feature type="transmembrane region" description="Helical" evidence="1">
    <location>
        <begin position="590"/>
        <end position="610"/>
    </location>
</feature>
<feature type="transmembrane region" description="Helical" evidence="1">
    <location>
        <begin position="145"/>
        <end position="167"/>
    </location>
</feature>
<keyword evidence="3" id="KW-1185">Reference proteome</keyword>
<feature type="transmembrane region" description="Helical" evidence="1">
    <location>
        <begin position="263"/>
        <end position="282"/>
    </location>
</feature>
<protein>
    <submittedName>
        <fullName evidence="2">Uncharacterized protein</fullName>
    </submittedName>
</protein>
<dbReference type="Proteomes" id="UP000218785">
    <property type="component" value="Chromosome"/>
</dbReference>
<keyword evidence="1" id="KW-1133">Transmembrane helix</keyword>